<organism evidence="1 2">
    <name type="scientific">Arctium lappa</name>
    <name type="common">Greater burdock</name>
    <name type="synonym">Lappa major</name>
    <dbReference type="NCBI Taxonomy" id="4217"/>
    <lineage>
        <taxon>Eukaryota</taxon>
        <taxon>Viridiplantae</taxon>
        <taxon>Streptophyta</taxon>
        <taxon>Embryophyta</taxon>
        <taxon>Tracheophyta</taxon>
        <taxon>Spermatophyta</taxon>
        <taxon>Magnoliopsida</taxon>
        <taxon>eudicotyledons</taxon>
        <taxon>Gunneridae</taxon>
        <taxon>Pentapetalae</taxon>
        <taxon>asterids</taxon>
        <taxon>campanulids</taxon>
        <taxon>Asterales</taxon>
        <taxon>Asteraceae</taxon>
        <taxon>Carduoideae</taxon>
        <taxon>Cardueae</taxon>
        <taxon>Arctiinae</taxon>
        <taxon>Arctium</taxon>
    </lineage>
</organism>
<reference evidence="1 2" key="2">
    <citation type="journal article" date="2022" name="Mol. Ecol. Resour.">
        <title>The genomes of chicory, endive, great burdock and yacon provide insights into Asteraceae paleo-polyploidization history and plant inulin production.</title>
        <authorList>
            <person name="Fan W."/>
            <person name="Wang S."/>
            <person name="Wang H."/>
            <person name="Wang A."/>
            <person name="Jiang F."/>
            <person name="Liu H."/>
            <person name="Zhao H."/>
            <person name="Xu D."/>
            <person name="Zhang Y."/>
        </authorList>
    </citation>
    <scope>NUCLEOTIDE SEQUENCE [LARGE SCALE GENOMIC DNA]</scope>
    <source>
        <strain evidence="2">cv. Niubang</strain>
    </source>
</reference>
<keyword evidence="2" id="KW-1185">Reference proteome</keyword>
<comment type="caution">
    <text evidence="1">The sequence shown here is derived from an EMBL/GenBank/DDBJ whole genome shotgun (WGS) entry which is preliminary data.</text>
</comment>
<gene>
    <name evidence="1" type="ORF">L6452_39842</name>
</gene>
<accession>A0ACB8XUJ7</accession>
<evidence type="ECO:0000313" key="1">
    <source>
        <dbReference type="EMBL" id="KAI3673714.1"/>
    </source>
</evidence>
<reference evidence="2" key="1">
    <citation type="journal article" date="2022" name="Mol. Ecol. Resour.">
        <title>The genomes of chicory, endive, great burdock and yacon provide insights into Asteraceae palaeo-polyploidization history and plant inulin production.</title>
        <authorList>
            <person name="Fan W."/>
            <person name="Wang S."/>
            <person name="Wang H."/>
            <person name="Wang A."/>
            <person name="Jiang F."/>
            <person name="Liu H."/>
            <person name="Zhao H."/>
            <person name="Xu D."/>
            <person name="Zhang Y."/>
        </authorList>
    </citation>
    <scope>NUCLEOTIDE SEQUENCE [LARGE SCALE GENOMIC DNA]</scope>
    <source>
        <strain evidence="2">cv. Niubang</strain>
    </source>
</reference>
<name>A0ACB8XUJ7_ARCLA</name>
<sequence>MRRLQHPSPAKGSSLSVKKYQDLFKDDYAAASPSSPTVVGGRSDSMILMQPRRRNGGREMVVLRRQRASKVMVKRALTPPARKLTWRWFDFRPTPSRLAV</sequence>
<dbReference type="EMBL" id="CM042061">
    <property type="protein sequence ID" value="KAI3673714.1"/>
    <property type="molecule type" value="Genomic_DNA"/>
</dbReference>
<evidence type="ECO:0000313" key="2">
    <source>
        <dbReference type="Proteomes" id="UP001055879"/>
    </source>
</evidence>
<proteinExistence type="predicted"/>
<dbReference type="Proteomes" id="UP001055879">
    <property type="component" value="Linkage Group LG15"/>
</dbReference>
<protein>
    <submittedName>
        <fullName evidence="1">Uncharacterized protein</fullName>
    </submittedName>
</protein>